<organism evidence="3 4">
    <name type="scientific">Halalkalibacter oceani</name>
    <dbReference type="NCBI Taxonomy" id="1653776"/>
    <lineage>
        <taxon>Bacteria</taxon>
        <taxon>Bacillati</taxon>
        <taxon>Bacillota</taxon>
        <taxon>Bacilli</taxon>
        <taxon>Bacillales</taxon>
        <taxon>Bacillaceae</taxon>
        <taxon>Halalkalibacter</taxon>
    </lineage>
</organism>
<dbReference type="RefSeq" id="WP_251221677.1">
    <property type="nucleotide sequence ID" value="NZ_JAMBOL010000001.1"/>
</dbReference>
<keyword evidence="2" id="KW-0472">Membrane</keyword>
<evidence type="ECO:0000313" key="4">
    <source>
        <dbReference type="Proteomes" id="UP001139179"/>
    </source>
</evidence>
<sequence>MENLLSLIFENIFLVLIIIGGIISFLGRLGGNQNEQQRQKSRPQQQRSGRPQQGQGKIDWREIFQQEEAKPERPRRSTYAGPSGLEEEQPRQTAEVQFESPIAEIEEEQRQLKKRYEEARRRQQRAAEAARSSEQTPQNGQLDLQLNRLSNNEAMKAVVWAEVLGQPRARKPHQTFQRPR</sequence>
<gene>
    <name evidence="3" type="ORF">M3202_01925</name>
</gene>
<feature type="region of interest" description="Disordered" evidence="1">
    <location>
        <begin position="34"/>
        <end position="104"/>
    </location>
</feature>
<feature type="compositionally biased region" description="Low complexity" evidence="1">
    <location>
        <begin position="126"/>
        <end position="135"/>
    </location>
</feature>
<keyword evidence="2" id="KW-1133">Transmembrane helix</keyword>
<accession>A0A9X2DLL5</accession>
<feature type="region of interest" description="Disordered" evidence="1">
    <location>
        <begin position="117"/>
        <end position="143"/>
    </location>
</feature>
<protein>
    <submittedName>
        <fullName evidence="3">Uncharacterized protein</fullName>
    </submittedName>
</protein>
<dbReference type="AlphaFoldDB" id="A0A9X2DLL5"/>
<feature type="compositionally biased region" description="Low complexity" evidence="1">
    <location>
        <begin position="42"/>
        <end position="57"/>
    </location>
</feature>
<evidence type="ECO:0000313" key="3">
    <source>
        <dbReference type="EMBL" id="MCM3712829.1"/>
    </source>
</evidence>
<evidence type="ECO:0000256" key="2">
    <source>
        <dbReference type="SAM" id="Phobius"/>
    </source>
</evidence>
<keyword evidence="4" id="KW-1185">Reference proteome</keyword>
<name>A0A9X2DLL5_9BACI</name>
<reference evidence="3" key="1">
    <citation type="submission" date="2022-05" db="EMBL/GenBank/DDBJ databases">
        <title>Comparative Genomics of Spacecraft Associated Microbes.</title>
        <authorList>
            <person name="Tran M.T."/>
            <person name="Wright A."/>
            <person name="Seuylemezian A."/>
            <person name="Eisen J."/>
            <person name="Coil D."/>
        </authorList>
    </citation>
    <scope>NUCLEOTIDE SEQUENCE</scope>
    <source>
        <strain evidence="3">214.1.1</strain>
    </source>
</reference>
<proteinExistence type="predicted"/>
<keyword evidence="2" id="KW-0812">Transmembrane</keyword>
<feature type="compositionally biased region" description="Basic and acidic residues" evidence="1">
    <location>
        <begin position="58"/>
        <end position="75"/>
    </location>
</feature>
<dbReference type="EMBL" id="JAMBOL010000001">
    <property type="protein sequence ID" value="MCM3712829.1"/>
    <property type="molecule type" value="Genomic_DNA"/>
</dbReference>
<evidence type="ECO:0000256" key="1">
    <source>
        <dbReference type="SAM" id="MobiDB-lite"/>
    </source>
</evidence>
<comment type="caution">
    <text evidence="3">The sequence shown here is derived from an EMBL/GenBank/DDBJ whole genome shotgun (WGS) entry which is preliminary data.</text>
</comment>
<dbReference type="Proteomes" id="UP001139179">
    <property type="component" value="Unassembled WGS sequence"/>
</dbReference>
<feature type="transmembrane region" description="Helical" evidence="2">
    <location>
        <begin position="12"/>
        <end position="31"/>
    </location>
</feature>